<dbReference type="NCBIfam" id="NF008109">
    <property type="entry name" value="PRK10856.1"/>
    <property type="match status" value="1"/>
</dbReference>
<feature type="region of interest" description="Disordered" evidence="1">
    <location>
        <begin position="201"/>
        <end position="268"/>
    </location>
</feature>
<evidence type="ECO:0000313" key="4">
    <source>
        <dbReference type="EMBL" id="PMN95143.1"/>
    </source>
</evidence>
<accession>A0A2N7LHN2</accession>
<sequence length="345" mass="37015">MNTEKNEEQPLDIEATHPGTALKQAREAQGLTEQDVADRLRLRVSVIRELEADCCDQKQIATFTRGYIRSYAKLVGLDSDKLLCDFQPAKEHEDSAQQMQSFSRKTRLEKHDSRVMGLTWVILAVVVGLTAFWWWQNQQNDPLLSLPESANIFAQQETETSDGSTVTLDVVTDVVEPASTDASSDTAASVDVVSNVDAASNENTASDANAAEGNATEENVSTDIVLSKSEPTQTASSAERTETPAVTTTTASSTTSTTPTATQNSPLAPLTMRFSADCWVDVRDANGKRLVAGIKTAGESVSLSGKAPFKIVLGAPSAVDLAYDGKKVDLSGYPSGRVARLSLPK</sequence>
<dbReference type="PANTHER" id="PTHR34475">
    <property type="match status" value="1"/>
</dbReference>
<organism evidence="4 5">
    <name type="scientific">Enterovibrio norvegicus</name>
    <dbReference type="NCBI Taxonomy" id="188144"/>
    <lineage>
        <taxon>Bacteria</taxon>
        <taxon>Pseudomonadati</taxon>
        <taxon>Pseudomonadota</taxon>
        <taxon>Gammaproteobacteria</taxon>
        <taxon>Vibrionales</taxon>
        <taxon>Vibrionaceae</taxon>
        <taxon>Enterovibrio</taxon>
    </lineage>
</organism>
<dbReference type="Proteomes" id="UP000235387">
    <property type="component" value="Unassembled WGS sequence"/>
</dbReference>
<gene>
    <name evidence="4" type="ORF">BCT23_00400</name>
</gene>
<evidence type="ECO:0000256" key="1">
    <source>
        <dbReference type="SAM" id="MobiDB-lite"/>
    </source>
</evidence>
<dbReference type="InterPro" id="IPR010982">
    <property type="entry name" value="Lambda_DNA-bd_dom_sf"/>
</dbReference>
<keyword evidence="2" id="KW-1133">Transmembrane helix</keyword>
<name>A0A2N7LHN2_9GAMM</name>
<dbReference type="InterPro" id="IPR050400">
    <property type="entry name" value="Bact_Cytoskel_RodZ"/>
</dbReference>
<dbReference type="Pfam" id="PF13413">
    <property type="entry name" value="HTH_25"/>
    <property type="match status" value="1"/>
</dbReference>
<feature type="compositionally biased region" description="Low complexity" evidence="1">
    <location>
        <begin position="243"/>
        <end position="262"/>
    </location>
</feature>
<keyword evidence="2" id="KW-0812">Transmembrane</keyword>
<dbReference type="InterPro" id="IPR001387">
    <property type="entry name" value="Cro/C1-type_HTH"/>
</dbReference>
<reference evidence="5" key="1">
    <citation type="submission" date="2016-07" db="EMBL/GenBank/DDBJ databases">
        <title>Nontailed viruses are major unrecognized killers of bacteria in the ocean.</title>
        <authorList>
            <person name="Kauffman K."/>
            <person name="Hussain F."/>
            <person name="Yang J."/>
            <person name="Arevalo P."/>
            <person name="Brown J."/>
            <person name="Cutler M."/>
            <person name="Kelly L."/>
            <person name="Polz M.F."/>
        </authorList>
    </citation>
    <scope>NUCLEOTIDE SEQUENCE [LARGE SCALE GENOMIC DNA]</scope>
    <source>
        <strain evidence="5">10N.261.45.A10</strain>
    </source>
</reference>
<dbReference type="CDD" id="cd00093">
    <property type="entry name" value="HTH_XRE"/>
    <property type="match status" value="1"/>
</dbReference>
<dbReference type="InterPro" id="IPR025194">
    <property type="entry name" value="RodZ-like_C"/>
</dbReference>
<dbReference type="Gene3D" id="1.10.260.40">
    <property type="entry name" value="lambda repressor-like DNA-binding domains"/>
    <property type="match status" value="1"/>
</dbReference>
<feature type="compositionally biased region" description="Polar residues" evidence="1">
    <location>
        <begin position="221"/>
        <end position="238"/>
    </location>
</feature>
<dbReference type="RefSeq" id="WP_102389656.1">
    <property type="nucleotide sequence ID" value="NZ_MDAL01000001.1"/>
</dbReference>
<protein>
    <recommendedName>
        <fullName evidence="3">Cytoskeleton protein RodZ-like C-terminal domain-containing protein</fullName>
    </recommendedName>
</protein>
<feature type="compositionally biased region" description="Low complexity" evidence="1">
    <location>
        <begin position="208"/>
        <end position="219"/>
    </location>
</feature>
<comment type="caution">
    <text evidence="4">The sequence shown here is derived from an EMBL/GenBank/DDBJ whole genome shotgun (WGS) entry which is preliminary data.</text>
</comment>
<dbReference type="SUPFAM" id="SSF47413">
    <property type="entry name" value="lambda repressor-like DNA-binding domains"/>
    <property type="match status" value="1"/>
</dbReference>
<feature type="domain" description="Cytoskeleton protein RodZ-like C-terminal" evidence="3">
    <location>
        <begin position="271"/>
        <end position="342"/>
    </location>
</feature>
<keyword evidence="2" id="KW-0472">Membrane</keyword>
<dbReference type="Pfam" id="PF13464">
    <property type="entry name" value="RodZ_C"/>
    <property type="match status" value="1"/>
</dbReference>
<proteinExistence type="predicted"/>
<dbReference type="EMBL" id="MDAL01000001">
    <property type="protein sequence ID" value="PMN95143.1"/>
    <property type="molecule type" value="Genomic_DNA"/>
</dbReference>
<evidence type="ECO:0000256" key="2">
    <source>
        <dbReference type="SAM" id="Phobius"/>
    </source>
</evidence>
<dbReference type="PANTHER" id="PTHR34475:SF1">
    <property type="entry name" value="CYTOSKELETON PROTEIN RODZ"/>
    <property type="match status" value="1"/>
</dbReference>
<dbReference type="GO" id="GO:0003677">
    <property type="term" value="F:DNA binding"/>
    <property type="evidence" value="ECO:0007669"/>
    <property type="project" value="InterPro"/>
</dbReference>
<evidence type="ECO:0000313" key="5">
    <source>
        <dbReference type="Proteomes" id="UP000235387"/>
    </source>
</evidence>
<feature type="transmembrane region" description="Helical" evidence="2">
    <location>
        <begin position="115"/>
        <end position="135"/>
    </location>
</feature>
<dbReference type="AlphaFoldDB" id="A0A2N7LHN2"/>
<evidence type="ECO:0000259" key="3">
    <source>
        <dbReference type="Pfam" id="PF13464"/>
    </source>
</evidence>